<evidence type="ECO:0008006" key="4">
    <source>
        <dbReference type="Google" id="ProtNLM"/>
    </source>
</evidence>
<gene>
    <name evidence="2" type="ORF">GCM10008119_05500</name>
</gene>
<feature type="transmembrane region" description="Helical" evidence="1">
    <location>
        <begin position="103"/>
        <end position="125"/>
    </location>
</feature>
<evidence type="ECO:0000313" key="3">
    <source>
        <dbReference type="Proteomes" id="UP000645390"/>
    </source>
</evidence>
<organism evidence="2 3">
    <name type="scientific">Pedobacter mendelii</name>
    <dbReference type="NCBI Taxonomy" id="1908240"/>
    <lineage>
        <taxon>Bacteria</taxon>
        <taxon>Pseudomonadati</taxon>
        <taxon>Bacteroidota</taxon>
        <taxon>Sphingobacteriia</taxon>
        <taxon>Sphingobacteriales</taxon>
        <taxon>Sphingobacteriaceae</taxon>
        <taxon>Pedobacter</taxon>
    </lineage>
</organism>
<sequence length="268" mass="30678">MNNTFNINRFGLLLKRQWLDFGKIYLISLLVVAGVLIGFYFWNTPSLIKYKNFNNVMQFRYGLFLTLGFIFISVVASSYFALLGQKARATLELMTPASTFEKFLGGVFYTAIISVATYLVLFYVIDLSFVKYINAHLTEFKLDGDNNSLVKPAESITADILNDENHLKYFLHFIAVPFLITSIFLLGSVYFNRFHYIKTAISVMIFSGVATYVTYKTASILTQGLVYVHHEGNQNNRDSTLLFILLITSALTLIFWTIAYIRLKEKEV</sequence>
<keyword evidence="3" id="KW-1185">Reference proteome</keyword>
<dbReference type="RefSeq" id="WP_188411713.1">
    <property type="nucleotide sequence ID" value="NZ_BMDJ01000001.1"/>
</dbReference>
<feature type="transmembrane region" description="Helical" evidence="1">
    <location>
        <begin position="169"/>
        <end position="191"/>
    </location>
</feature>
<evidence type="ECO:0000313" key="2">
    <source>
        <dbReference type="EMBL" id="GGI23005.1"/>
    </source>
</evidence>
<keyword evidence="1" id="KW-0472">Membrane</keyword>
<evidence type="ECO:0000256" key="1">
    <source>
        <dbReference type="SAM" id="Phobius"/>
    </source>
</evidence>
<name>A0ABQ2BCV8_9SPHI</name>
<proteinExistence type="predicted"/>
<protein>
    <recommendedName>
        <fullName evidence="4">ABC transporter permease</fullName>
    </recommendedName>
</protein>
<dbReference type="Proteomes" id="UP000645390">
    <property type="component" value="Unassembled WGS sequence"/>
</dbReference>
<feature type="transmembrane region" description="Helical" evidence="1">
    <location>
        <begin position="62"/>
        <end position="82"/>
    </location>
</feature>
<comment type="caution">
    <text evidence="2">The sequence shown here is derived from an EMBL/GenBank/DDBJ whole genome shotgun (WGS) entry which is preliminary data.</text>
</comment>
<feature type="transmembrane region" description="Helical" evidence="1">
    <location>
        <begin position="203"/>
        <end position="228"/>
    </location>
</feature>
<keyword evidence="1" id="KW-1133">Transmembrane helix</keyword>
<reference evidence="3" key="1">
    <citation type="journal article" date="2019" name="Int. J. Syst. Evol. Microbiol.">
        <title>The Global Catalogue of Microorganisms (GCM) 10K type strain sequencing project: providing services to taxonomists for standard genome sequencing and annotation.</title>
        <authorList>
            <consortium name="The Broad Institute Genomics Platform"/>
            <consortium name="The Broad Institute Genome Sequencing Center for Infectious Disease"/>
            <person name="Wu L."/>
            <person name="Ma J."/>
        </authorList>
    </citation>
    <scope>NUCLEOTIDE SEQUENCE [LARGE SCALE GENOMIC DNA]</scope>
    <source>
        <strain evidence="3">CCM 8939</strain>
    </source>
</reference>
<keyword evidence="1" id="KW-0812">Transmembrane</keyword>
<feature type="transmembrane region" description="Helical" evidence="1">
    <location>
        <begin position="240"/>
        <end position="261"/>
    </location>
</feature>
<dbReference type="EMBL" id="BMDJ01000001">
    <property type="protein sequence ID" value="GGI23005.1"/>
    <property type="molecule type" value="Genomic_DNA"/>
</dbReference>
<feature type="transmembrane region" description="Helical" evidence="1">
    <location>
        <begin position="21"/>
        <end position="42"/>
    </location>
</feature>
<accession>A0ABQ2BCV8</accession>